<protein>
    <submittedName>
        <fullName evidence="3">Expressed protein</fullName>
    </submittedName>
</protein>
<dbReference type="InterPro" id="IPR001810">
    <property type="entry name" value="F-box_dom"/>
</dbReference>
<organism evidence="3 4">
    <name type="scientific">Phakopsora pachyrhizi</name>
    <name type="common">Asian soybean rust disease fungus</name>
    <dbReference type="NCBI Taxonomy" id="170000"/>
    <lineage>
        <taxon>Eukaryota</taxon>
        <taxon>Fungi</taxon>
        <taxon>Dikarya</taxon>
        <taxon>Basidiomycota</taxon>
        <taxon>Pucciniomycotina</taxon>
        <taxon>Pucciniomycetes</taxon>
        <taxon>Pucciniales</taxon>
        <taxon>Phakopsoraceae</taxon>
        <taxon>Phakopsora</taxon>
    </lineage>
</organism>
<feature type="compositionally biased region" description="Polar residues" evidence="1">
    <location>
        <begin position="396"/>
        <end position="407"/>
    </location>
</feature>
<feature type="region of interest" description="Disordered" evidence="1">
    <location>
        <begin position="1241"/>
        <end position="1265"/>
    </location>
</feature>
<evidence type="ECO:0000313" key="3">
    <source>
        <dbReference type="EMBL" id="CAH7690495.1"/>
    </source>
</evidence>
<evidence type="ECO:0000256" key="1">
    <source>
        <dbReference type="SAM" id="MobiDB-lite"/>
    </source>
</evidence>
<feature type="region of interest" description="Disordered" evidence="1">
    <location>
        <begin position="26"/>
        <end position="69"/>
    </location>
</feature>
<feature type="compositionally biased region" description="Basic and acidic residues" evidence="1">
    <location>
        <begin position="896"/>
        <end position="912"/>
    </location>
</feature>
<name>A0AAV0BTL9_PHAPC</name>
<feature type="compositionally biased region" description="Low complexity" evidence="1">
    <location>
        <begin position="48"/>
        <end position="58"/>
    </location>
</feature>
<dbReference type="Proteomes" id="UP001153365">
    <property type="component" value="Unassembled WGS sequence"/>
</dbReference>
<feature type="compositionally biased region" description="Basic and acidic residues" evidence="1">
    <location>
        <begin position="1036"/>
        <end position="1045"/>
    </location>
</feature>
<comment type="caution">
    <text evidence="3">The sequence shown here is derived from an EMBL/GenBank/DDBJ whole genome shotgun (WGS) entry which is preliminary data.</text>
</comment>
<feature type="compositionally biased region" description="Basic and acidic residues" evidence="1">
    <location>
        <begin position="1165"/>
        <end position="1174"/>
    </location>
</feature>
<feature type="compositionally biased region" description="Polar residues" evidence="1">
    <location>
        <begin position="1152"/>
        <end position="1164"/>
    </location>
</feature>
<keyword evidence="4" id="KW-1185">Reference proteome</keyword>
<dbReference type="PROSITE" id="PS50181">
    <property type="entry name" value="FBOX"/>
    <property type="match status" value="1"/>
</dbReference>
<feature type="region of interest" description="Disordered" evidence="1">
    <location>
        <begin position="1080"/>
        <end position="1116"/>
    </location>
</feature>
<feature type="compositionally biased region" description="Polar residues" evidence="1">
    <location>
        <begin position="242"/>
        <end position="257"/>
    </location>
</feature>
<feature type="compositionally biased region" description="Basic and acidic residues" evidence="1">
    <location>
        <begin position="502"/>
        <end position="512"/>
    </location>
</feature>
<feature type="region of interest" description="Disordered" evidence="1">
    <location>
        <begin position="242"/>
        <end position="267"/>
    </location>
</feature>
<feature type="region of interest" description="Disordered" evidence="1">
    <location>
        <begin position="379"/>
        <end position="547"/>
    </location>
</feature>
<feature type="region of interest" description="Disordered" evidence="1">
    <location>
        <begin position="621"/>
        <end position="698"/>
    </location>
</feature>
<evidence type="ECO:0000313" key="4">
    <source>
        <dbReference type="Proteomes" id="UP001153365"/>
    </source>
</evidence>
<sequence length="1791" mass="202214">MIGSVESARRLTRFDLFHLSPKSHHLNLRSQTEGSEEELESRIRRISGDSISSGDSSSLNTQTDKRPVEIRDSIKTGLTKYSDQMGYSLSNHHQPENTTTKRSKRLMSAEYHGLLGSNCSRSSTLNLGPSPFLEPGEVLPAGSPPVFKRFNPRFKLSEDLQQKSPLSFLSRELPSIPSDLESYLSSSRSTTLGDHSNKVRFADPIEEEIHELSRDETQLRNSGCGTDRTAIVSENLKTHVVTPTMSPPRVNSNCSNTTDHEGSKTLNSTQPIIESNYSFRLEHGGSMSKQALSLDKNLSRVSAPVALKGRRSELLPSSEDDESRRFSEAICSTSDLALWKFPKVPSLRSFSSDSAQTELTPDGLTSTTTNAAAEVERKIHHSQEDDNLQAKDSHSTLRNPDINQPLIQHQKDRKRTSHMKSKSHDPKQISTSDVSQEKDLVEVKHRRKSSNSKNDSRSDQDLRRLKDRRRSAVPKLESNLIEDYSGLEPMNRSSRVDLNPNEPERGSDEGVRKSHRRSTGSQKLSTDRGERRSSRIQSKGRTNSSFRELCEAEKTRYKSKHYSVTTTGLKQSMDSAAMEELQNILRGLGDGKKNLSPIVSYSSGSYSPLAAFLGIETPPSQSKISNDEVSGEEVDTKKSGVVAIDTSGGPDLAKISEVGAQEDNCIETESSQEPVPLLRRNNPSQLANIDRDGSLKKSDRQVAENLRTIPELSTVQRFQETSQLKLITTQFTSQPSKIEDDEKEGFFLKEEEEKVMYQSSIEISNQVSTTSEVTDQSSTIVEKNSLEDLNRTLLESNSDSENISLKLENVAIPSCCSMDKRSETGSSYDKSILRSSSALIGSLGTITSEEKFDLEREKVLLRKASDVSQSNLENPFNSALEDSPTSSVTACSTPRSIEDHLSESKGVDGLRQEDHPRVDGILERRVKSHSLSAQRELRVKIPKPFSSYRTSSAGVLENCALSSTRNSNLDSITDEIDELLAEIEREEKNFSRAVLIESKKVSTSSVKEEDFEDPSCLSENLNDEEGSRKISNQQKLETEDFKDLVEPSPQQIETRVGLSSLSCLEPERAHLNFKGSRLSRLGSISEDGSSEQSPLEKKRRQSSFYMAQPRASLSSSTNLQLVEENFEDGEEPMVESFFFQGLDSSKRPEFNKTCSTPESISPTFSEKDSSKVSDEQSGEATSRFEEDNNSHETIERKDEIIDGAKDQVIRPVEFVKTVKGSFVESGEQSIEEEVSLVLKNESVRQGEGDDLDSRREGSPMLTEDKAEELREEELVMMIEDERNPEVEVKVLKPRFEYALLRFPTTILSRVLREMDYLEFHNLPQISKKLRLGLDSGEAREVVMERFLGAVGYRTITPDQSYRQQQDASWFRGKQRMMSAFDSSTVIYRQSVPGGSSSSNSTINRDHNFNCIRSSTSVMSLRRPVQSPIPITLRDLHAYYTGLEFSDQELSELAESLPKDGVEMSTFRMIRSSTRAYNKILVRVRSQPMESSDDSDQRGDVAETYHLGRRVMPIYRAEKPVILKVWVPSIEGVMSSKELVECEKELWKSEIRGFLRTGDVCWNTAIGSRENLGKVIYDGQVLRELQQLWDPTGHLPNWLNMLKFSPSFYHNVIKSSNSTPVFYLDLTDFKDQVQETLNLCQDKFEISNNKFSRRNSRFRVQRWVYRATIRIKPGMRTGLLMRGVEEELNTGDFRGSGDERGSMIDREWIHRDWTGEILIQVEGSAEKARDLLDRCEKSRIEDFVGEYEMTGFRFWNKEKRLKVLSNMKESQLSPWKIIRERSSLGRIWVQLS</sequence>
<reference evidence="3" key="1">
    <citation type="submission" date="2022-06" db="EMBL/GenBank/DDBJ databases">
        <authorList>
            <consortium name="SYNGENTA / RWTH Aachen University"/>
        </authorList>
    </citation>
    <scope>NUCLEOTIDE SEQUENCE</scope>
</reference>
<evidence type="ECO:0000259" key="2">
    <source>
        <dbReference type="PROSITE" id="PS50181"/>
    </source>
</evidence>
<gene>
    <name evidence="3" type="ORF">PPACK8108_LOCUS25861</name>
</gene>
<feature type="region of interest" description="Disordered" evidence="1">
    <location>
        <begin position="1148"/>
        <end position="1193"/>
    </location>
</feature>
<feature type="compositionally biased region" description="Basic and acidic residues" evidence="1">
    <location>
        <begin position="1182"/>
        <end position="1193"/>
    </location>
</feature>
<feature type="compositionally biased region" description="Basic residues" evidence="1">
    <location>
        <begin position="411"/>
        <end position="421"/>
    </location>
</feature>
<feature type="compositionally biased region" description="Polar residues" evidence="1">
    <location>
        <begin position="883"/>
        <end position="895"/>
    </location>
</feature>
<feature type="compositionally biased region" description="Basic and acidic residues" evidence="1">
    <location>
        <begin position="689"/>
        <end position="698"/>
    </location>
</feature>
<feature type="compositionally biased region" description="Polar residues" evidence="1">
    <location>
        <begin position="535"/>
        <end position="546"/>
    </location>
</feature>
<proteinExistence type="predicted"/>
<accession>A0AAV0BTL9</accession>
<feature type="region of interest" description="Disordered" evidence="1">
    <location>
        <begin position="1007"/>
        <end position="1050"/>
    </location>
</feature>
<dbReference type="EMBL" id="CALTRL010006308">
    <property type="protein sequence ID" value="CAH7690495.1"/>
    <property type="molecule type" value="Genomic_DNA"/>
</dbReference>
<feature type="compositionally biased region" description="Basic and acidic residues" evidence="1">
    <location>
        <begin position="454"/>
        <end position="464"/>
    </location>
</feature>
<feature type="region of interest" description="Disordered" evidence="1">
    <location>
        <begin position="873"/>
        <end position="912"/>
    </location>
</feature>
<feature type="domain" description="F-box" evidence="2">
    <location>
        <begin position="1296"/>
        <end position="1346"/>
    </location>
</feature>
<feature type="compositionally biased region" description="Basic and acidic residues" evidence="1">
    <location>
        <begin position="379"/>
        <end position="395"/>
    </location>
</feature>